<dbReference type="Gene3D" id="3.10.129.10">
    <property type="entry name" value="Hotdog Thioesterase"/>
    <property type="match status" value="1"/>
</dbReference>
<gene>
    <name evidence="3" type="ORF">FB557_2698</name>
</gene>
<dbReference type="GO" id="GO:0006633">
    <property type="term" value="P:fatty acid biosynthetic process"/>
    <property type="evidence" value="ECO:0007669"/>
    <property type="project" value="InterPro"/>
</dbReference>
<sequence>MAVETLTETPSLLPVFVKSALGGKKKGDSLPQTSYRLADQVVDRQHLQDYQRLCGFAADDTLPHTYPHILGFPLQMQLMSREDFPLPLVGLVHVENEITVRRRLTAEDVLDITVSAENLAPHPKGTTVQIVTVAEVSGEQVWEGRSTYLARGKGDPDAARGSMPDLPEVSPGQGAAIWSLPKDFGRQYAKISGDVNPIHMSGLTAKAMGFPAAIAHGMWTYARCVATLGPAASGPSSSHVWFKKPVLLPGKVELVVEPGDPTLLGLRKPVRSSADRVVEHLVLTVETR</sequence>
<dbReference type="InterPro" id="IPR029069">
    <property type="entry name" value="HotDog_dom_sf"/>
</dbReference>
<dbReference type="PRINTS" id="PR01483">
    <property type="entry name" value="FASYNTHASE"/>
</dbReference>
<dbReference type="InterPro" id="IPR002539">
    <property type="entry name" value="MaoC-like_dom"/>
</dbReference>
<dbReference type="SUPFAM" id="SSF54637">
    <property type="entry name" value="Thioesterase/thiol ester dehydrase-isomerase"/>
    <property type="match status" value="2"/>
</dbReference>
<proteinExistence type="inferred from homology"/>
<dbReference type="InterPro" id="IPR003965">
    <property type="entry name" value="Fatty_acid_synthase"/>
</dbReference>
<dbReference type="GO" id="GO:0005835">
    <property type="term" value="C:fatty acid synthase complex"/>
    <property type="evidence" value="ECO:0007669"/>
    <property type="project" value="InterPro"/>
</dbReference>
<dbReference type="PANTHER" id="PTHR43841">
    <property type="entry name" value="3-HYDROXYACYL-THIOESTER DEHYDRATASE HTDX-RELATED"/>
    <property type="match status" value="1"/>
</dbReference>
<evidence type="ECO:0000256" key="1">
    <source>
        <dbReference type="ARBA" id="ARBA00005254"/>
    </source>
</evidence>
<protein>
    <submittedName>
        <fullName evidence="3">MaoC dehydratase-like protein</fullName>
    </submittedName>
</protein>
<dbReference type="Proteomes" id="UP000315628">
    <property type="component" value="Unassembled WGS sequence"/>
</dbReference>
<evidence type="ECO:0000313" key="3">
    <source>
        <dbReference type="EMBL" id="TWD13306.1"/>
    </source>
</evidence>
<dbReference type="RefSeq" id="WP_144858114.1">
    <property type="nucleotide sequence ID" value="NZ_BAAAYT010000002.1"/>
</dbReference>
<dbReference type="GO" id="GO:0004312">
    <property type="term" value="F:fatty acid synthase activity"/>
    <property type="evidence" value="ECO:0007669"/>
    <property type="project" value="InterPro"/>
</dbReference>
<organism evidence="3 4">
    <name type="scientific">Marihabitans asiaticum</name>
    <dbReference type="NCBI Taxonomy" id="415218"/>
    <lineage>
        <taxon>Bacteria</taxon>
        <taxon>Bacillati</taxon>
        <taxon>Actinomycetota</taxon>
        <taxon>Actinomycetes</taxon>
        <taxon>Micrococcales</taxon>
        <taxon>Intrasporangiaceae</taxon>
        <taxon>Marihabitans</taxon>
    </lineage>
</organism>
<dbReference type="Pfam" id="PF01575">
    <property type="entry name" value="MaoC_dehydratas"/>
    <property type="match status" value="1"/>
</dbReference>
<dbReference type="EMBL" id="VIUW01000005">
    <property type="protein sequence ID" value="TWD13306.1"/>
    <property type="molecule type" value="Genomic_DNA"/>
</dbReference>
<comment type="caution">
    <text evidence="3">The sequence shown here is derived from an EMBL/GenBank/DDBJ whole genome shotgun (WGS) entry which is preliminary data.</text>
</comment>
<keyword evidence="4" id="KW-1185">Reference proteome</keyword>
<dbReference type="PANTHER" id="PTHR43841:SF1">
    <property type="entry name" value="3-HYDROXYACYL-THIOESTER DEHYDRATASE X"/>
    <property type="match status" value="1"/>
</dbReference>
<reference evidence="3 4" key="1">
    <citation type="submission" date="2019-06" db="EMBL/GenBank/DDBJ databases">
        <title>Sequencing the genomes of 1000 actinobacteria strains.</title>
        <authorList>
            <person name="Klenk H.-P."/>
        </authorList>
    </citation>
    <scope>NUCLEOTIDE SEQUENCE [LARGE SCALE GENOMIC DNA]</scope>
    <source>
        <strain evidence="3 4">DSM 18935</strain>
    </source>
</reference>
<evidence type="ECO:0000259" key="2">
    <source>
        <dbReference type="Pfam" id="PF01575"/>
    </source>
</evidence>
<name>A0A560W6Q4_9MICO</name>
<comment type="similarity">
    <text evidence="1">Belongs to the enoyl-CoA hydratase/isomerase family.</text>
</comment>
<accession>A0A560W6Q4</accession>
<dbReference type="OrthoDB" id="9774179at2"/>
<feature type="domain" description="MaoC-like" evidence="2">
    <location>
        <begin position="186"/>
        <end position="257"/>
    </location>
</feature>
<evidence type="ECO:0000313" key="4">
    <source>
        <dbReference type="Proteomes" id="UP000315628"/>
    </source>
</evidence>
<dbReference type="AlphaFoldDB" id="A0A560W6Q4"/>